<gene>
    <name evidence="11" type="ORF">EUTSA_v10017655mg</name>
</gene>
<dbReference type="InterPro" id="IPR002403">
    <property type="entry name" value="Cyt_P450_E_grp-IV"/>
</dbReference>
<dbReference type="STRING" id="72664.V4LM63"/>
<evidence type="ECO:0000256" key="2">
    <source>
        <dbReference type="ARBA" id="ARBA00010617"/>
    </source>
</evidence>
<dbReference type="GO" id="GO:0004497">
    <property type="term" value="F:monooxygenase activity"/>
    <property type="evidence" value="ECO:0007669"/>
    <property type="project" value="UniProtKB-KW"/>
</dbReference>
<keyword evidence="6 10" id="KW-0560">Oxidoreductase</keyword>
<evidence type="ECO:0000256" key="1">
    <source>
        <dbReference type="ARBA" id="ARBA00004167"/>
    </source>
</evidence>
<dbReference type="InterPro" id="IPR017972">
    <property type="entry name" value="Cyt_P450_CS"/>
</dbReference>
<dbReference type="PRINTS" id="PR00465">
    <property type="entry name" value="EP450IV"/>
</dbReference>
<protein>
    <recommendedName>
        <fullName evidence="13">Cytochrome P450</fullName>
    </recommendedName>
</protein>
<dbReference type="KEGG" id="eus:EUTSA_v10017655mg"/>
<name>V4LM63_EUTSA</name>
<dbReference type="Pfam" id="PF00067">
    <property type="entry name" value="p450"/>
    <property type="match status" value="1"/>
</dbReference>
<dbReference type="AlphaFoldDB" id="V4LM63"/>
<evidence type="ECO:0000256" key="10">
    <source>
        <dbReference type="RuleBase" id="RU000461"/>
    </source>
</evidence>
<evidence type="ECO:0000313" key="12">
    <source>
        <dbReference type="Proteomes" id="UP000030689"/>
    </source>
</evidence>
<dbReference type="GO" id="GO:0020037">
    <property type="term" value="F:heme binding"/>
    <property type="evidence" value="ECO:0007669"/>
    <property type="project" value="InterPro"/>
</dbReference>
<evidence type="ECO:0000256" key="5">
    <source>
        <dbReference type="ARBA" id="ARBA00022989"/>
    </source>
</evidence>
<keyword evidence="4 9" id="KW-0479">Metal-binding</keyword>
<dbReference type="EMBL" id="KI517385">
    <property type="protein sequence ID" value="ESQ51630.1"/>
    <property type="molecule type" value="Genomic_DNA"/>
</dbReference>
<dbReference type="GO" id="GO:0016020">
    <property type="term" value="C:membrane"/>
    <property type="evidence" value="ECO:0007669"/>
    <property type="project" value="UniProtKB-SubCell"/>
</dbReference>
<dbReference type="SUPFAM" id="SSF48264">
    <property type="entry name" value="Cytochrome P450"/>
    <property type="match status" value="1"/>
</dbReference>
<keyword evidence="9 10" id="KW-0349">Heme</keyword>
<keyword evidence="10" id="KW-0503">Monooxygenase</keyword>
<evidence type="ECO:0000256" key="8">
    <source>
        <dbReference type="ARBA" id="ARBA00023136"/>
    </source>
</evidence>
<comment type="subcellular location">
    <subcellularLocation>
        <location evidence="1">Membrane</location>
        <topology evidence="1">Single-pass membrane protein</topology>
    </subcellularLocation>
</comment>
<dbReference type="PANTHER" id="PTHR47956">
    <property type="entry name" value="CYTOCHROME P450 71B11-RELATED"/>
    <property type="match status" value="1"/>
</dbReference>
<feature type="non-terminal residue" evidence="11">
    <location>
        <position position="1"/>
    </location>
</feature>
<evidence type="ECO:0008006" key="13">
    <source>
        <dbReference type="Google" id="ProtNLM"/>
    </source>
</evidence>
<dbReference type="PANTHER" id="PTHR47956:SF22">
    <property type="entry name" value="CYTOCHROME P450 71A12-RELATED"/>
    <property type="match status" value="1"/>
</dbReference>
<keyword evidence="5" id="KW-1133">Transmembrane helix</keyword>
<dbReference type="Gramene" id="ESQ51630">
    <property type="protein sequence ID" value="ESQ51630"/>
    <property type="gene ID" value="EUTSA_v10017655mg"/>
</dbReference>
<keyword evidence="3" id="KW-0812">Transmembrane</keyword>
<keyword evidence="12" id="KW-1185">Reference proteome</keyword>
<dbReference type="InterPro" id="IPR050193">
    <property type="entry name" value="Cytochrome_P450_71"/>
</dbReference>
<dbReference type="Proteomes" id="UP000030689">
    <property type="component" value="Unassembled WGS sequence"/>
</dbReference>
<evidence type="ECO:0000256" key="3">
    <source>
        <dbReference type="ARBA" id="ARBA00022692"/>
    </source>
</evidence>
<dbReference type="OMA" id="FDWRIEV"/>
<dbReference type="PROSITE" id="PS00086">
    <property type="entry name" value="CYTOCHROME_P450"/>
    <property type="match status" value="1"/>
</dbReference>
<comment type="similarity">
    <text evidence="2 10">Belongs to the cytochrome P450 family.</text>
</comment>
<sequence>RPPKLGFMIGEEDNRCEMVTLTITSHSAVATSSISLSILYAKAECMKKLQDEIRSNTTPLISSYIKEEEEVEKMRYLKAVIKRYHDNSIMVYDIAAGTEMITSAWAIQRDSALWGQEAEEFKPKRHLDSPLDCRAKDLNYIPFGSGRRICPGTSFALGLAQVAVANLVGRFDWRVEVRPPPGDHQSDIAELSCWY</sequence>
<dbReference type="eggNOG" id="KOG0156">
    <property type="taxonomic scope" value="Eukaryota"/>
</dbReference>
<dbReference type="Gene3D" id="1.10.630.10">
    <property type="entry name" value="Cytochrome P450"/>
    <property type="match status" value="1"/>
</dbReference>
<evidence type="ECO:0000256" key="7">
    <source>
        <dbReference type="ARBA" id="ARBA00023004"/>
    </source>
</evidence>
<keyword evidence="8" id="KW-0472">Membrane</keyword>
<evidence type="ECO:0000313" key="11">
    <source>
        <dbReference type="EMBL" id="ESQ51630.1"/>
    </source>
</evidence>
<accession>V4LM63</accession>
<comment type="cofactor">
    <cofactor evidence="9">
        <name>heme</name>
        <dbReference type="ChEBI" id="CHEBI:30413"/>
    </cofactor>
</comment>
<organism evidence="11 12">
    <name type="scientific">Eutrema salsugineum</name>
    <name type="common">Saltwater cress</name>
    <name type="synonym">Sisymbrium salsugineum</name>
    <dbReference type="NCBI Taxonomy" id="72664"/>
    <lineage>
        <taxon>Eukaryota</taxon>
        <taxon>Viridiplantae</taxon>
        <taxon>Streptophyta</taxon>
        <taxon>Embryophyta</taxon>
        <taxon>Tracheophyta</taxon>
        <taxon>Spermatophyta</taxon>
        <taxon>Magnoliopsida</taxon>
        <taxon>eudicotyledons</taxon>
        <taxon>Gunneridae</taxon>
        <taxon>Pentapetalae</taxon>
        <taxon>rosids</taxon>
        <taxon>malvids</taxon>
        <taxon>Brassicales</taxon>
        <taxon>Brassicaceae</taxon>
        <taxon>Eutremeae</taxon>
        <taxon>Eutrema</taxon>
    </lineage>
</organism>
<proteinExistence type="inferred from homology"/>
<evidence type="ECO:0000256" key="4">
    <source>
        <dbReference type="ARBA" id="ARBA00022723"/>
    </source>
</evidence>
<reference evidence="11 12" key="1">
    <citation type="journal article" date="2013" name="Front. Plant Sci.">
        <title>The Reference Genome of the Halophytic Plant Eutrema salsugineum.</title>
        <authorList>
            <person name="Yang R."/>
            <person name="Jarvis D.E."/>
            <person name="Chen H."/>
            <person name="Beilstein M.A."/>
            <person name="Grimwood J."/>
            <person name="Jenkins J."/>
            <person name="Shu S."/>
            <person name="Prochnik S."/>
            <person name="Xin M."/>
            <person name="Ma C."/>
            <person name="Schmutz J."/>
            <person name="Wing R.A."/>
            <person name="Mitchell-Olds T."/>
            <person name="Schumaker K.S."/>
            <person name="Wang X."/>
        </authorList>
    </citation>
    <scope>NUCLEOTIDE SEQUENCE [LARGE SCALE GENOMIC DNA]</scope>
</reference>
<dbReference type="InterPro" id="IPR001128">
    <property type="entry name" value="Cyt_P450"/>
</dbReference>
<dbReference type="InterPro" id="IPR036396">
    <property type="entry name" value="Cyt_P450_sf"/>
</dbReference>
<keyword evidence="7 9" id="KW-0408">Iron</keyword>
<feature type="binding site" description="axial binding residue" evidence="9">
    <location>
        <position position="150"/>
    </location>
    <ligand>
        <name>heme</name>
        <dbReference type="ChEBI" id="CHEBI:30413"/>
    </ligand>
    <ligandPart>
        <name>Fe</name>
        <dbReference type="ChEBI" id="CHEBI:18248"/>
    </ligandPart>
</feature>
<dbReference type="GO" id="GO:0005506">
    <property type="term" value="F:iron ion binding"/>
    <property type="evidence" value="ECO:0007669"/>
    <property type="project" value="InterPro"/>
</dbReference>
<evidence type="ECO:0000256" key="9">
    <source>
        <dbReference type="PIRSR" id="PIRSR602403-1"/>
    </source>
</evidence>
<dbReference type="GO" id="GO:0016705">
    <property type="term" value="F:oxidoreductase activity, acting on paired donors, with incorporation or reduction of molecular oxygen"/>
    <property type="evidence" value="ECO:0007669"/>
    <property type="project" value="InterPro"/>
</dbReference>
<evidence type="ECO:0000256" key="6">
    <source>
        <dbReference type="ARBA" id="ARBA00023002"/>
    </source>
</evidence>